<name>A0A8D8DS95_CULPI</name>
<dbReference type="AlphaFoldDB" id="A0A8D8DS95"/>
<feature type="compositionally biased region" description="Basic residues" evidence="1">
    <location>
        <begin position="1"/>
        <end position="11"/>
    </location>
</feature>
<feature type="compositionally biased region" description="Basic residues" evidence="1">
    <location>
        <begin position="41"/>
        <end position="77"/>
    </location>
</feature>
<sequence>MPSRTRTKRTICHRDGKSTKTMAARTTGTSNREQSNGSHRCGPKNHRRRKSLLKRTQRRRWRRRHAAYRTRCSRKRWSTCTARPSPSPAQRPRAAVGCTKVSHPSHEAAPARRWTRRTNAEGGRKLH</sequence>
<dbReference type="EMBL" id="HBUE01176368">
    <property type="protein sequence ID" value="CAG6517967.1"/>
    <property type="molecule type" value="Transcribed_RNA"/>
</dbReference>
<feature type="compositionally biased region" description="Low complexity" evidence="1">
    <location>
        <begin position="82"/>
        <end position="95"/>
    </location>
</feature>
<dbReference type="EMBL" id="HBUE01281883">
    <property type="protein sequence ID" value="CAG6569499.1"/>
    <property type="molecule type" value="Transcribed_RNA"/>
</dbReference>
<proteinExistence type="predicted"/>
<accession>A0A8D8DS95</accession>
<organism evidence="2">
    <name type="scientific">Culex pipiens</name>
    <name type="common">House mosquito</name>
    <dbReference type="NCBI Taxonomy" id="7175"/>
    <lineage>
        <taxon>Eukaryota</taxon>
        <taxon>Metazoa</taxon>
        <taxon>Ecdysozoa</taxon>
        <taxon>Arthropoda</taxon>
        <taxon>Hexapoda</taxon>
        <taxon>Insecta</taxon>
        <taxon>Pterygota</taxon>
        <taxon>Neoptera</taxon>
        <taxon>Endopterygota</taxon>
        <taxon>Diptera</taxon>
        <taxon>Nematocera</taxon>
        <taxon>Culicoidea</taxon>
        <taxon>Culicidae</taxon>
        <taxon>Culicinae</taxon>
        <taxon>Culicini</taxon>
        <taxon>Culex</taxon>
        <taxon>Culex</taxon>
    </lineage>
</organism>
<protein>
    <submittedName>
        <fullName evidence="2">(northern house mosquito) hypothetical protein</fullName>
    </submittedName>
</protein>
<feature type="compositionally biased region" description="Basic and acidic residues" evidence="1">
    <location>
        <begin position="118"/>
        <end position="127"/>
    </location>
</feature>
<evidence type="ECO:0000313" key="2">
    <source>
        <dbReference type="EMBL" id="CAG6517970.1"/>
    </source>
</evidence>
<dbReference type="EMBL" id="HBUE01281885">
    <property type="protein sequence ID" value="CAG6569502.1"/>
    <property type="molecule type" value="Transcribed_RNA"/>
</dbReference>
<reference evidence="2" key="1">
    <citation type="submission" date="2021-05" db="EMBL/GenBank/DDBJ databases">
        <authorList>
            <person name="Alioto T."/>
            <person name="Alioto T."/>
            <person name="Gomez Garrido J."/>
        </authorList>
    </citation>
    <scope>NUCLEOTIDE SEQUENCE</scope>
</reference>
<dbReference type="EMBL" id="HBUE01072987">
    <property type="protein sequence ID" value="CAG6473566.1"/>
    <property type="molecule type" value="Transcribed_RNA"/>
</dbReference>
<evidence type="ECO:0000256" key="1">
    <source>
        <dbReference type="SAM" id="MobiDB-lite"/>
    </source>
</evidence>
<feature type="compositionally biased region" description="Polar residues" evidence="1">
    <location>
        <begin position="19"/>
        <end position="38"/>
    </location>
</feature>
<feature type="region of interest" description="Disordered" evidence="1">
    <location>
        <begin position="1"/>
        <end position="127"/>
    </location>
</feature>
<dbReference type="EMBL" id="HBUE01176371">
    <property type="protein sequence ID" value="CAG6517970.1"/>
    <property type="molecule type" value="Transcribed_RNA"/>
</dbReference>